<dbReference type="AlphaFoldDB" id="A0A9W8X9N0"/>
<gene>
    <name evidence="1" type="ORF">N0V87_000061</name>
</gene>
<evidence type="ECO:0000313" key="2">
    <source>
        <dbReference type="Proteomes" id="UP001140562"/>
    </source>
</evidence>
<reference evidence="1" key="1">
    <citation type="submission" date="2022-10" db="EMBL/GenBank/DDBJ databases">
        <title>Tapping the CABI collections for fungal endophytes: first genome assemblies for Collariella, Neodidymelliopsis, Ascochyta clinopodiicola, Didymella pomorum, Didymosphaeria variabile, Neocosmospora piperis and Neocucurbitaria cava.</title>
        <authorList>
            <person name="Hill R."/>
        </authorList>
    </citation>
    <scope>NUCLEOTIDE SEQUENCE</scope>
    <source>
        <strain evidence="1">IMI 360193</strain>
    </source>
</reference>
<name>A0A9W8X9N0_9PLEO</name>
<dbReference type="EMBL" id="JAPEUV010000001">
    <property type="protein sequence ID" value="KAJ4343780.1"/>
    <property type="molecule type" value="Genomic_DNA"/>
</dbReference>
<dbReference type="OrthoDB" id="3801271at2759"/>
<dbReference type="Proteomes" id="UP001140562">
    <property type="component" value="Unassembled WGS sequence"/>
</dbReference>
<sequence length="251" mass="27913">MITCILRLLDKAELHNISKVSKYLRGIAEPMLYRDLSLKTGQDTKVRLLLLTLIARSDLAGRIMTVGLSGTQPSDYRLRHRRPTAFSRIRNSFDALHTVISEAVMAKYASDEICVSWLGAILSDECMEGSLALIIYFATNIRSVTIETPDTRYGSCLGKFLASLNNGDPAAPQRLSQLQDVKLRASTTVVVPIFQSMRSLAIDSGAYDLAFEYQKTTSAHLHTFTLINVRVWVPEVVKILTCGYAANLVRL</sequence>
<accession>A0A9W8X9N0</accession>
<evidence type="ECO:0000313" key="1">
    <source>
        <dbReference type="EMBL" id="KAJ4343780.1"/>
    </source>
</evidence>
<comment type="caution">
    <text evidence="1">The sequence shown here is derived from an EMBL/GenBank/DDBJ whole genome shotgun (WGS) entry which is preliminary data.</text>
</comment>
<protein>
    <recommendedName>
        <fullName evidence="3">F-box domain-containing protein</fullName>
    </recommendedName>
</protein>
<keyword evidence="2" id="KW-1185">Reference proteome</keyword>
<proteinExistence type="predicted"/>
<evidence type="ECO:0008006" key="3">
    <source>
        <dbReference type="Google" id="ProtNLM"/>
    </source>
</evidence>
<organism evidence="1 2">
    <name type="scientific">Didymella glomerata</name>
    <dbReference type="NCBI Taxonomy" id="749621"/>
    <lineage>
        <taxon>Eukaryota</taxon>
        <taxon>Fungi</taxon>
        <taxon>Dikarya</taxon>
        <taxon>Ascomycota</taxon>
        <taxon>Pezizomycotina</taxon>
        <taxon>Dothideomycetes</taxon>
        <taxon>Pleosporomycetidae</taxon>
        <taxon>Pleosporales</taxon>
        <taxon>Pleosporineae</taxon>
        <taxon>Didymellaceae</taxon>
        <taxon>Didymella</taxon>
    </lineage>
</organism>